<keyword evidence="1 3" id="KW-0689">Ribosomal protein</keyword>
<evidence type="ECO:0000256" key="2">
    <source>
        <dbReference type="ARBA" id="ARBA00023274"/>
    </source>
</evidence>
<dbReference type="Pfam" id="PF01283">
    <property type="entry name" value="Ribosomal_S26e"/>
    <property type="match status" value="1"/>
</dbReference>
<reference evidence="3 4" key="2">
    <citation type="journal article" date="2024" name="Int. J. Syst. Evol. Microbiol.">
        <title>Promethearchaeum syntrophicum gen. nov., sp. nov., an anaerobic, obligately syntrophic archaeon, the first isolate of the lineage 'Asgard' archaea, and proposal of the new archaeal phylum Promethearchaeota phyl. nov. and kingdom Promethearchaeati regn. nov.</title>
        <authorList>
            <person name="Imachi H."/>
            <person name="Nobu M.K."/>
            <person name="Kato S."/>
            <person name="Takaki Y."/>
            <person name="Miyazaki M."/>
            <person name="Miyata M."/>
            <person name="Ogawara M."/>
            <person name="Saito Y."/>
            <person name="Sakai S."/>
            <person name="Tahara Y.O."/>
            <person name="Takano Y."/>
            <person name="Tasumi E."/>
            <person name="Uematsu K."/>
            <person name="Yoshimura T."/>
            <person name="Itoh T."/>
            <person name="Ohkuma M."/>
            <person name="Takai K."/>
        </authorList>
    </citation>
    <scope>NUCLEOTIDE SEQUENCE [LARGE SCALE GENOMIC DNA]</scope>
    <source>
        <strain evidence="3 4">MK-D1</strain>
    </source>
</reference>
<dbReference type="GO" id="GO:0006412">
    <property type="term" value="P:translation"/>
    <property type="evidence" value="ECO:0007669"/>
    <property type="project" value="InterPro"/>
</dbReference>
<dbReference type="EMBL" id="CP042905">
    <property type="protein sequence ID" value="QEE17789.2"/>
    <property type="molecule type" value="Genomic_DNA"/>
</dbReference>
<protein>
    <submittedName>
        <fullName evidence="3">30S ribosomal protein S26e</fullName>
    </submittedName>
</protein>
<keyword evidence="2" id="KW-0687">Ribonucleoprotein</keyword>
<dbReference type="KEGG" id="psyt:DSAG12_03627"/>
<dbReference type="InterPro" id="IPR047864">
    <property type="entry name" value="Ribosomal_eS26_CS"/>
</dbReference>
<proteinExistence type="predicted"/>
<dbReference type="PANTHER" id="PTHR12538:SF0">
    <property type="entry name" value="40S RIBOSOMAL PROTEIN S26"/>
    <property type="match status" value="1"/>
</dbReference>
<dbReference type="InterPro" id="IPR000892">
    <property type="entry name" value="Ribosomal_eS26"/>
</dbReference>
<evidence type="ECO:0000313" key="3">
    <source>
        <dbReference type="EMBL" id="QEE17789.2"/>
    </source>
</evidence>
<dbReference type="PROSITE" id="PS00733">
    <property type="entry name" value="RIBOSOMAL_S26E"/>
    <property type="match status" value="1"/>
</dbReference>
<dbReference type="PANTHER" id="PTHR12538">
    <property type="entry name" value="40S RIBOSOMAL PROTEIN S26"/>
    <property type="match status" value="1"/>
</dbReference>
<keyword evidence="4" id="KW-1185">Reference proteome</keyword>
<dbReference type="InterPro" id="IPR038551">
    <property type="entry name" value="Ribosomal_eS26_sf"/>
</dbReference>
<dbReference type="AlphaFoldDB" id="A0A5B9DEP1"/>
<dbReference type="Proteomes" id="UP000321408">
    <property type="component" value="Chromosome"/>
</dbReference>
<organism evidence="3 4">
    <name type="scientific">Promethearchaeum syntrophicum</name>
    <dbReference type="NCBI Taxonomy" id="2594042"/>
    <lineage>
        <taxon>Archaea</taxon>
        <taxon>Promethearchaeati</taxon>
        <taxon>Promethearchaeota</taxon>
        <taxon>Promethearchaeia</taxon>
        <taxon>Promethearchaeales</taxon>
        <taxon>Promethearchaeaceae</taxon>
        <taxon>Promethearchaeum</taxon>
    </lineage>
</organism>
<dbReference type="GO" id="GO:0003729">
    <property type="term" value="F:mRNA binding"/>
    <property type="evidence" value="ECO:0007669"/>
    <property type="project" value="TreeGrafter"/>
</dbReference>
<sequence>MPKKRRSGGRTGSKGGRDGSVHCAKCGRLVPRGKAKRVTKFVSLVDGTIGKELRDSGAIVPRRQESSWYCISCAIHTHKVHIRSSDDRHKRDKIR</sequence>
<gene>
    <name evidence="3" type="ORF">DSAG12_03627</name>
</gene>
<dbReference type="OrthoDB" id="51292at2157"/>
<accession>A0A5B9DEP1</accession>
<evidence type="ECO:0000256" key="1">
    <source>
        <dbReference type="ARBA" id="ARBA00022980"/>
    </source>
</evidence>
<dbReference type="Gene3D" id="3.30.1740.20">
    <property type="entry name" value="Ribosomal protein S26e"/>
    <property type="match status" value="1"/>
</dbReference>
<dbReference type="GO" id="GO:0022627">
    <property type="term" value="C:cytosolic small ribosomal subunit"/>
    <property type="evidence" value="ECO:0007669"/>
    <property type="project" value="TreeGrafter"/>
</dbReference>
<dbReference type="GO" id="GO:0003735">
    <property type="term" value="F:structural constituent of ribosome"/>
    <property type="evidence" value="ECO:0007669"/>
    <property type="project" value="InterPro"/>
</dbReference>
<reference evidence="3 4" key="1">
    <citation type="journal article" date="2020" name="Nature">
        <title>Isolation of an archaeon at the prokaryote-eukaryote interface.</title>
        <authorList>
            <person name="Imachi H."/>
            <person name="Nobu M.K."/>
            <person name="Nakahara N."/>
            <person name="Morono Y."/>
            <person name="Ogawara M."/>
            <person name="Takaki Y."/>
            <person name="Takano Y."/>
            <person name="Uematsu K."/>
            <person name="Ikuta T."/>
            <person name="Ito M."/>
            <person name="Matsui Y."/>
            <person name="Miyazaki M."/>
            <person name="Murata K."/>
            <person name="Saito Y."/>
            <person name="Sakai S."/>
            <person name="Song C."/>
            <person name="Tasumi E."/>
            <person name="Yamanaka Y."/>
            <person name="Yamaguchi T."/>
            <person name="Kamagata Y."/>
            <person name="Tamaki H."/>
            <person name="Takai K."/>
        </authorList>
    </citation>
    <scope>NUCLEOTIDE SEQUENCE [LARGE SCALE GENOMIC DNA]</scope>
    <source>
        <strain evidence="3 4">MK-D1</strain>
    </source>
</reference>
<name>A0A5B9DEP1_9ARCH</name>
<evidence type="ECO:0000313" key="4">
    <source>
        <dbReference type="Proteomes" id="UP000321408"/>
    </source>
</evidence>